<sequence>GCNGRWVRELCRELPIFYGSPVREVRHCATGVEVQTEQHCFRGDAAVVTVPLGVLKRGDAALRFVPPLTERKAGAIGRLGFGSMNKVGARCAAPRCAALRHAFLFYSYTHISGGALLIALCSGEAAERLEQRFAGEAAGRVMRVLRAIYERRGVEVPPPLQVVTTRWGSDPMAYGAYSSMPVGTQGGADYDTLAESVG</sequence>
<gene>
    <name evidence="3" type="ORF">CHLNCDRAFT_12025</name>
</gene>
<dbReference type="EMBL" id="GL433859">
    <property type="protein sequence ID" value="EFN51930.1"/>
    <property type="molecule type" value="Genomic_DNA"/>
</dbReference>
<dbReference type="eggNOG" id="KOG0029">
    <property type="taxonomic scope" value="Eukaryota"/>
</dbReference>
<dbReference type="Pfam" id="PF01593">
    <property type="entry name" value="Amino_oxidase"/>
    <property type="match status" value="1"/>
</dbReference>
<dbReference type="InterPro" id="IPR002937">
    <property type="entry name" value="Amino_oxidase"/>
</dbReference>
<dbReference type="STRING" id="554065.E1ZQG9"/>
<evidence type="ECO:0000313" key="3">
    <source>
        <dbReference type="EMBL" id="EFN51930.1"/>
    </source>
</evidence>
<keyword evidence="4" id="KW-1185">Reference proteome</keyword>
<dbReference type="InterPro" id="IPR050281">
    <property type="entry name" value="Flavin_monoamine_oxidase"/>
</dbReference>
<proteinExistence type="inferred from homology"/>
<protein>
    <recommendedName>
        <fullName evidence="2">Amine oxidase domain-containing protein</fullName>
    </recommendedName>
</protein>
<dbReference type="Gene3D" id="3.50.50.60">
    <property type="entry name" value="FAD/NAD(P)-binding domain"/>
    <property type="match status" value="1"/>
</dbReference>
<dbReference type="AlphaFoldDB" id="E1ZQG9"/>
<dbReference type="SUPFAM" id="SSF54373">
    <property type="entry name" value="FAD-linked reductases, C-terminal domain"/>
    <property type="match status" value="1"/>
</dbReference>
<dbReference type="GO" id="GO:0016491">
    <property type="term" value="F:oxidoreductase activity"/>
    <property type="evidence" value="ECO:0007669"/>
    <property type="project" value="InterPro"/>
</dbReference>
<reference evidence="3 4" key="1">
    <citation type="journal article" date="2010" name="Plant Cell">
        <title>The Chlorella variabilis NC64A genome reveals adaptation to photosymbiosis, coevolution with viruses, and cryptic sex.</title>
        <authorList>
            <person name="Blanc G."/>
            <person name="Duncan G."/>
            <person name="Agarkova I."/>
            <person name="Borodovsky M."/>
            <person name="Gurnon J."/>
            <person name="Kuo A."/>
            <person name="Lindquist E."/>
            <person name="Lucas S."/>
            <person name="Pangilinan J."/>
            <person name="Polle J."/>
            <person name="Salamov A."/>
            <person name="Terry A."/>
            <person name="Yamada T."/>
            <person name="Dunigan D.D."/>
            <person name="Grigoriev I.V."/>
            <person name="Claverie J.M."/>
            <person name="Van Etten J.L."/>
        </authorList>
    </citation>
    <scope>NUCLEOTIDE SEQUENCE [LARGE SCALE GENOMIC DNA]</scope>
    <source>
        <strain evidence="3 4">NC64A</strain>
    </source>
</reference>
<dbReference type="KEGG" id="cvr:CHLNCDRAFT_12025"/>
<dbReference type="PANTHER" id="PTHR10742">
    <property type="entry name" value="FLAVIN MONOAMINE OXIDASE"/>
    <property type="match status" value="1"/>
</dbReference>
<dbReference type="InParanoid" id="E1ZQG9"/>
<name>E1ZQG9_CHLVA</name>
<dbReference type="RefSeq" id="XP_005844032.1">
    <property type="nucleotide sequence ID" value="XM_005843970.1"/>
</dbReference>
<dbReference type="GeneID" id="17351464"/>
<feature type="domain" description="Amine oxidase" evidence="2">
    <location>
        <begin position="7"/>
        <end position="196"/>
    </location>
</feature>
<evidence type="ECO:0000259" key="2">
    <source>
        <dbReference type="Pfam" id="PF01593"/>
    </source>
</evidence>
<dbReference type="Proteomes" id="UP000008141">
    <property type="component" value="Unassembled WGS sequence"/>
</dbReference>
<accession>E1ZQG9</accession>
<dbReference type="PANTHER" id="PTHR10742:SF373">
    <property type="entry name" value="LYSINE-SPECIFIC HISTONE DEMETHYLASE 1 HOMOLOG 2"/>
    <property type="match status" value="1"/>
</dbReference>
<evidence type="ECO:0000256" key="1">
    <source>
        <dbReference type="ARBA" id="ARBA00005995"/>
    </source>
</evidence>
<evidence type="ECO:0000313" key="4">
    <source>
        <dbReference type="Proteomes" id="UP000008141"/>
    </source>
</evidence>
<comment type="similarity">
    <text evidence="1">Belongs to the flavin monoamine oxidase family.</text>
</comment>
<dbReference type="OrthoDB" id="2219495at2759"/>
<feature type="non-terminal residue" evidence="3">
    <location>
        <position position="198"/>
    </location>
</feature>
<organism evidence="4">
    <name type="scientific">Chlorella variabilis</name>
    <name type="common">Green alga</name>
    <dbReference type="NCBI Taxonomy" id="554065"/>
    <lineage>
        <taxon>Eukaryota</taxon>
        <taxon>Viridiplantae</taxon>
        <taxon>Chlorophyta</taxon>
        <taxon>core chlorophytes</taxon>
        <taxon>Trebouxiophyceae</taxon>
        <taxon>Chlorellales</taxon>
        <taxon>Chlorellaceae</taxon>
        <taxon>Chlorella clade</taxon>
        <taxon>Chlorella</taxon>
    </lineage>
</organism>
<feature type="non-terminal residue" evidence="3">
    <location>
        <position position="1"/>
    </location>
</feature>
<dbReference type="InterPro" id="IPR036188">
    <property type="entry name" value="FAD/NAD-bd_sf"/>
</dbReference>
<dbReference type="SUPFAM" id="SSF51905">
    <property type="entry name" value="FAD/NAD(P)-binding domain"/>
    <property type="match status" value="1"/>
</dbReference>